<keyword evidence="10" id="KW-0175">Coiled coil</keyword>
<comment type="caution">
    <text evidence="14">The sequence shown here is derived from an EMBL/GenBank/DDBJ whole genome shotgun (WGS) entry which is preliminary data.</text>
</comment>
<dbReference type="InterPro" id="IPR008271">
    <property type="entry name" value="Ser/Thr_kinase_AS"/>
</dbReference>
<dbReference type="GO" id="GO:0061630">
    <property type="term" value="F:ubiquitin protein ligase activity"/>
    <property type="evidence" value="ECO:0007669"/>
    <property type="project" value="UniProtKB-EC"/>
</dbReference>
<keyword evidence="15" id="KW-1185">Reference proteome</keyword>
<dbReference type="InterPro" id="IPR013083">
    <property type="entry name" value="Znf_RING/FYVE/PHD"/>
</dbReference>
<dbReference type="EC" id="2.3.2.27" evidence="3"/>
<dbReference type="SUPFAM" id="SSF56112">
    <property type="entry name" value="Protein kinase-like (PK-like)"/>
    <property type="match status" value="1"/>
</dbReference>
<name>A0AAX6HPQ5_IRIPA</name>
<dbReference type="GO" id="GO:0004672">
    <property type="term" value="F:protein kinase activity"/>
    <property type="evidence" value="ECO:0007669"/>
    <property type="project" value="InterPro"/>
</dbReference>
<keyword evidence="5 9" id="KW-0547">Nucleotide-binding</keyword>
<dbReference type="InterPro" id="IPR000719">
    <property type="entry name" value="Prot_kinase_dom"/>
</dbReference>
<dbReference type="InterPro" id="IPR014729">
    <property type="entry name" value="Rossmann-like_a/b/a_fold"/>
</dbReference>
<dbReference type="Gene3D" id="3.30.200.20">
    <property type="entry name" value="Phosphorylase Kinase, domain 1"/>
    <property type="match status" value="1"/>
</dbReference>
<feature type="region of interest" description="Disordered" evidence="11">
    <location>
        <begin position="229"/>
        <end position="268"/>
    </location>
</feature>
<dbReference type="PROSITE" id="PS51698">
    <property type="entry name" value="U_BOX"/>
    <property type="match status" value="1"/>
</dbReference>
<dbReference type="PROSITE" id="PS00107">
    <property type="entry name" value="PROTEIN_KINASE_ATP"/>
    <property type="match status" value="1"/>
</dbReference>
<reference evidence="14" key="2">
    <citation type="submission" date="2023-04" db="EMBL/GenBank/DDBJ databases">
        <authorList>
            <person name="Bruccoleri R.E."/>
            <person name="Oakeley E.J."/>
            <person name="Faust A.-M."/>
            <person name="Dessus-Babus S."/>
            <person name="Altorfer M."/>
            <person name="Burckhardt D."/>
            <person name="Oertli M."/>
            <person name="Naumann U."/>
            <person name="Petersen F."/>
            <person name="Wong J."/>
        </authorList>
    </citation>
    <scope>NUCLEOTIDE SEQUENCE</scope>
    <source>
        <strain evidence="14">GSM-AAB239-AS_SAM_17_03QT</strain>
        <tissue evidence="14">Leaf</tissue>
    </source>
</reference>
<dbReference type="FunFam" id="3.30.200.20:FF:000162">
    <property type="entry name" value="Adenine nucleotide alpha hydrolase-like domain kinase"/>
    <property type="match status" value="1"/>
</dbReference>
<dbReference type="CDD" id="cd01989">
    <property type="entry name" value="USP_STK_Ubox_N"/>
    <property type="match status" value="1"/>
</dbReference>
<dbReference type="AlphaFoldDB" id="A0AAX6HPQ5"/>
<evidence type="ECO:0000313" key="15">
    <source>
        <dbReference type="Proteomes" id="UP001140949"/>
    </source>
</evidence>
<dbReference type="SMART" id="SM00220">
    <property type="entry name" value="S_TKc"/>
    <property type="match status" value="1"/>
</dbReference>
<feature type="coiled-coil region" evidence="10">
    <location>
        <begin position="281"/>
        <end position="399"/>
    </location>
</feature>
<feature type="binding site" evidence="9">
    <location>
        <position position="455"/>
    </location>
    <ligand>
        <name>ATP</name>
        <dbReference type="ChEBI" id="CHEBI:30616"/>
    </ligand>
</feature>
<comment type="pathway">
    <text evidence="2">Protein modification; protein ubiquitination.</text>
</comment>
<evidence type="ECO:0000256" key="5">
    <source>
        <dbReference type="ARBA" id="ARBA00022741"/>
    </source>
</evidence>
<dbReference type="SUPFAM" id="SSF57850">
    <property type="entry name" value="RING/U-box"/>
    <property type="match status" value="1"/>
</dbReference>
<keyword evidence="7" id="KW-0833">Ubl conjugation pathway</keyword>
<dbReference type="InterPro" id="IPR003613">
    <property type="entry name" value="Ubox_domain"/>
</dbReference>
<evidence type="ECO:0000256" key="10">
    <source>
        <dbReference type="SAM" id="Coils"/>
    </source>
</evidence>
<feature type="domain" description="U-box" evidence="13">
    <location>
        <begin position="723"/>
        <end position="756"/>
    </location>
</feature>
<evidence type="ECO:0000256" key="7">
    <source>
        <dbReference type="ARBA" id="ARBA00022786"/>
    </source>
</evidence>
<organism evidence="14 15">
    <name type="scientific">Iris pallida</name>
    <name type="common">Sweet iris</name>
    <dbReference type="NCBI Taxonomy" id="29817"/>
    <lineage>
        <taxon>Eukaryota</taxon>
        <taxon>Viridiplantae</taxon>
        <taxon>Streptophyta</taxon>
        <taxon>Embryophyta</taxon>
        <taxon>Tracheophyta</taxon>
        <taxon>Spermatophyta</taxon>
        <taxon>Magnoliopsida</taxon>
        <taxon>Liliopsida</taxon>
        <taxon>Asparagales</taxon>
        <taxon>Iridaceae</taxon>
        <taxon>Iridoideae</taxon>
        <taxon>Irideae</taxon>
        <taxon>Iris</taxon>
    </lineage>
</organism>
<comment type="catalytic activity">
    <reaction evidence="1">
        <text>S-ubiquitinyl-[E2 ubiquitin-conjugating enzyme]-L-cysteine + [acceptor protein]-L-lysine = [E2 ubiquitin-conjugating enzyme]-L-cysteine + N(6)-ubiquitinyl-[acceptor protein]-L-lysine.</text>
        <dbReference type="EC" id="2.3.2.27"/>
    </reaction>
</comment>
<evidence type="ECO:0000259" key="12">
    <source>
        <dbReference type="PROSITE" id="PS50011"/>
    </source>
</evidence>
<evidence type="ECO:0000256" key="8">
    <source>
        <dbReference type="ARBA" id="ARBA00022840"/>
    </source>
</evidence>
<proteinExistence type="predicted"/>
<keyword evidence="6" id="KW-0418">Kinase</keyword>
<dbReference type="Gene3D" id="3.30.40.10">
    <property type="entry name" value="Zinc/RING finger domain, C3HC4 (zinc finger)"/>
    <property type="match status" value="1"/>
</dbReference>
<keyword evidence="8 9" id="KW-0067">ATP-binding</keyword>
<dbReference type="PROSITE" id="PS00108">
    <property type="entry name" value="PROTEIN_KINASE_ST"/>
    <property type="match status" value="1"/>
</dbReference>
<evidence type="ECO:0000256" key="3">
    <source>
        <dbReference type="ARBA" id="ARBA00012483"/>
    </source>
</evidence>
<dbReference type="SUPFAM" id="SSF52402">
    <property type="entry name" value="Adenine nucleotide alpha hydrolases-like"/>
    <property type="match status" value="1"/>
</dbReference>
<dbReference type="CDD" id="cd14066">
    <property type="entry name" value="STKc_IRAK"/>
    <property type="match status" value="1"/>
</dbReference>
<evidence type="ECO:0000256" key="9">
    <source>
        <dbReference type="PROSITE-ProRule" id="PRU10141"/>
    </source>
</evidence>
<dbReference type="PANTHER" id="PTHR45647">
    <property type="entry name" value="OS02G0152300 PROTEIN"/>
    <property type="match status" value="1"/>
</dbReference>
<sequence length="756" mass="84353">MALVSPSVAIHMRQHPQQLEATRAAAAMRGFSRMSSASLAPSLCETTELEEVEKIYVALGKEYKEGKETLIWAINHTPREKKIVVVHVHQPPRTILILGGKFSVDHLSEEQVRAYREQERLKTDRSLEAYMTFCSLSKVRAEKLVIETDDIAKGIVELIAQHGITKLVMGAAADRQYSKRMRGPKSRIAINVQQHVADTSCTIWFVCKGNLICSRDASLDESRTARTPAAIISTRKSTQSEPAGPTSSSLHRSSSSTYNDQEATSTPRLELEEIGIDDDIYQKLQQALKEAEDSEREAYNLLESVRRQKAKIDAELKAKETKGKQIFEEVKNANSKKQELELKIASSEQVVKDLAEKLSGSRAILMSLREENTKLQGERDDAVRRAEELLRKRDDVVDQAATSSNGRMSTNFSDFTYSELERATDNFDDSHKIGEGGYGSVYKGFLRHTEVAIKKLKPEGGQGQEEFYREVDILSQVRHPHLVALIGKCSEACAIVYEYLPQGSLEDRLVCKDGTPPLSWQARTRILTEICSALIFLHSSKPHCVVHGDIKPSNILLDSNLVSKLGDFGISCLLAQSNTNTTPTPYRLTLQPRGTFAYMDPELLNSGELTPRSDVYSFGIIILRMLTGRPAVGLIKGVTEAVEMGRLREILDVSAGDWPFAQAEQLAHLALRCCDIKRKNRPDLAKDVWRVLEPMRRRTTTTTTASPGPVFQPSFRSTRGEGCIPSCFICPIFQDIMRDPHVTADGVTYQAISPYP</sequence>
<evidence type="ECO:0000259" key="13">
    <source>
        <dbReference type="PROSITE" id="PS51698"/>
    </source>
</evidence>
<reference evidence="14" key="1">
    <citation type="journal article" date="2023" name="GigaByte">
        <title>Genome assembly of the bearded iris, Iris pallida Lam.</title>
        <authorList>
            <person name="Bruccoleri R.E."/>
            <person name="Oakeley E.J."/>
            <person name="Faust A.M.E."/>
            <person name="Altorfer M."/>
            <person name="Dessus-Babus S."/>
            <person name="Burckhardt D."/>
            <person name="Oertli M."/>
            <person name="Naumann U."/>
            <person name="Petersen F."/>
            <person name="Wong J."/>
        </authorList>
    </citation>
    <scope>NUCLEOTIDE SEQUENCE</scope>
    <source>
        <strain evidence="14">GSM-AAB239-AS_SAM_17_03QT</strain>
    </source>
</reference>
<feature type="compositionally biased region" description="Low complexity" evidence="11">
    <location>
        <begin position="247"/>
        <end position="256"/>
    </location>
</feature>
<evidence type="ECO:0000313" key="14">
    <source>
        <dbReference type="EMBL" id="KAJ6843056.1"/>
    </source>
</evidence>
<accession>A0AAX6HPQ5</accession>
<dbReference type="EMBL" id="JANAVB010007399">
    <property type="protein sequence ID" value="KAJ6843056.1"/>
    <property type="molecule type" value="Genomic_DNA"/>
</dbReference>
<protein>
    <recommendedName>
        <fullName evidence="3">RING-type E3 ubiquitin transferase</fullName>
        <ecNumber evidence="3">2.3.2.27</ecNumber>
    </recommendedName>
</protein>
<evidence type="ECO:0000256" key="6">
    <source>
        <dbReference type="ARBA" id="ARBA00022777"/>
    </source>
</evidence>
<evidence type="ECO:0000256" key="2">
    <source>
        <dbReference type="ARBA" id="ARBA00004906"/>
    </source>
</evidence>
<dbReference type="InterPro" id="IPR017441">
    <property type="entry name" value="Protein_kinase_ATP_BS"/>
</dbReference>
<dbReference type="Proteomes" id="UP001140949">
    <property type="component" value="Unassembled WGS sequence"/>
</dbReference>
<feature type="compositionally biased region" description="Polar residues" evidence="11">
    <location>
        <begin position="257"/>
        <end position="267"/>
    </location>
</feature>
<evidence type="ECO:0000256" key="11">
    <source>
        <dbReference type="SAM" id="MobiDB-lite"/>
    </source>
</evidence>
<dbReference type="GO" id="GO:0005524">
    <property type="term" value="F:ATP binding"/>
    <property type="evidence" value="ECO:0007669"/>
    <property type="project" value="UniProtKB-UniRule"/>
</dbReference>
<dbReference type="InterPro" id="IPR011009">
    <property type="entry name" value="Kinase-like_dom_sf"/>
</dbReference>
<dbReference type="PANTHER" id="PTHR45647:SF100">
    <property type="entry name" value="U-BOX DOMAIN-CONTAINING PROTEIN 33"/>
    <property type="match status" value="1"/>
</dbReference>
<dbReference type="Pfam" id="PF00069">
    <property type="entry name" value="Pkinase"/>
    <property type="match status" value="1"/>
</dbReference>
<dbReference type="Gene3D" id="3.40.50.620">
    <property type="entry name" value="HUPs"/>
    <property type="match status" value="1"/>
</dbReference>
<dbReference type="PROSITE" id="PS50011">
    <property type="entry name" value="PROTEIN_KINASE_DOM"/>
    <property type="match status" value="1"/>
</dbReference>
<dbReference type="GO" id="GO:0016567">
    <property type="term" value="P:protein ubiquitination"/>
    <property type="evidence" value="ECO:0007669"/>
    <property type="project" value="InterPro"/>
</dbReference>
<dbReference type="Gene3D" id="1.10.510.10">
    <property type="entry name" value="Transferase(Phosphotransferase) domain 1"/>
    <property type="match status" value="1"/>
</dbReference>
<gene>
    <name evidence="14" type="ORF">M6B38_299925</name>
</gene>
<evidence type="ECO:0000256" key="1">
    <source>
        <dbReference type="ARBA" id="ARBA00000900"/>
    </source>
</evidence>
<keyword evidence="4" id="KW-0808">Transferase</keyword>
<feature type="domain" description="Protein kinase" evidence="12">
    <location>
        <begin position="427"/>
        <end position="696"/>
    </location>
</feature>
<dbReference type="InterPro" id="IPR051348">
    <property type="entry name" value="U-box_ubiquitin_ligases"/>
</dbReference>
<evidence type="ECO:0000256" key="4">
    <source>
        <dbReference type="ARBA" id="ARBA00022679"/>
    </source>
</evidence>